<evidence type="ECO:0000256" key="1">
    <source>
        <dbReference type="SAM" id="MobiDB-lite"/>
    </source>
</evidence>
<evidence type="ECO:0000313" key="3">
    <source>
        <dbReference type="Proteomes" id="UP000009328"/>
    </source>
</evidence>
<reference evidence="2 3" key="1">
    <citation type="journal article" date="2012" name="Eukaryot. Cell">
        <title>Draft genome sequence of Wickerhamomyces ciferrii NRRL Y-1031 F-60-10.</title>
        <authorList>
            <person name="Schneider J."/>
            <person name="Andrea H."/>
            <person name="Blom J."/>
            <person name="Jaenicke S."/>
            <person name="Ruckert C."/>
            <person name="Schorsch C."/>
            <person name="Szczepanowski R."/>
            <person name="Farwick M."/>
            <person name="Goesmann A."/>
            <person name="Puhler A."/>
            <person name="Schaffer S."/>
            <person name="Tauch A."/>
            <person name="Kohler T."/>
            <person name="Brinkrolf K."/>
        </authorList>
    </citation>
    <scope>NUCLEOTIDE SEQUENCE [LARGE SCALE GENOMIC DNA]</scope>
    <source>
        <strain evidence="3">ATCC 14091 / BCRC 22168 / CBS 111 / JCM 3599 / NBRC 0793 / NRRL Y-1031 F-60-10</strain>
    </source>
</reference>
<feature type="region of interest" description="Disordered" evidence="1">
    <location>
        <begin position="141"/>
        <end position="160"/>
    </location>
</feature>
<sequence length="237" mass="27670">MDTRYSVFEMPLKKSFLLQFSNAPGLGTNSIEIDAFTFNQIVPNLQLPLRTTEICLEVEYVKPDFDTFDELLNQSYKDKSSTWFHAMYSKFRVDFNEREKEMTKKYLKMRSQKHIINSNTDKFKMFFYQSLLSVQLINRESKRKNDGGNEESSKDDENLILKDHIEEDKGLENYEDPDPTDTIGNDNTKVIRTQKEKDERTSDTQSLRIQYPDIPFGGHSSPLLNIQLASPFGRAYT</sequence>
<feature type="compositionally biased region" description="Polar residues" evidence="1">
    <location>
        <begin position="182"/>
        <end position="191"/>
    </location>
</feature>
<dbReference type="InParanoid" id="K0KS27"/>
<gene>
    <name evidence="2" type="ORF">BN7_3697</name>
</gene>
<organism evidence="2 3">
    <name type="scientific">Wickerhamomyces ciferrii (strain ATCC 14091 / BCRC 22168 / CBS 111 / JCM 3599 / NBRC 0793 / NRRL Y-1031 F-60-10)</name>
    <name type="common">Yeast</name>
    <name type="synonym">Pichia ciferrii</name>
    <dbReference type="NCBI Taxonomy" id="1206466"/>
    <lineage>
        <taxon>Eukaryota</taxon>
        <taxon>Fungi</taxon>
        <taxon>Dikarya</taxon>
        <taxon>Ascomycota</taxon>
        <taxon>Saccharomycotina</taxon>
        <taxon>Saccharomycetes</taxon>
        <taxon>Phaffomycetales</taxon>
        <taxon>Wickerhamomycetaceae</taxon>
        <taxon>Wickerhamomyces</taxon>
    </lineage>
</organism>
<proteinExistence type="predicted"/>
<dbReference type="EMBL" id="CAIF01000109">
    <property type="protein sequence ID" value="CCH44139.1"/>
    <property type="molecule type" value="Genomic_DNA"/>
</dbReference>
<dbReference type="AlphaFoldDB" id="K0KS27"/>
<feature type="region of interest" description="Disordered" evidence="1">
    <location>
        <begin position="167"/>
        <end position="213"/>
    </location>
</feature>
<dbReference type="HOGENOM" id="CLU_1171395_0_0_1"/>
<evidence type="ECO:0000313" key="2">
    <source>
        <dbReference type="EMBL" id="CCH44139.1"/>
    </source>
</evidence>
<comment type="caution">
    <text evidence="2">The sequence shown here is derived from an EMBL/GenBank/DDBJ whole genome shotgun (WGS) entry which is preliminary data.</text>
</comment>
<feature type="compositionally biased region" description="Basic and acidic residues" evidence="1">
    <location>
        <begin position="193"/>
        <end position="202"/>
    </location>
</feature>
<name>K0KS27_WICCF</name>
<accession>K0KS27</accession>
<keyword evidence="3" id="KW-1185">Reference proteome</keyword>
<protein>
    <submittedName>
        <fullName evidence="2">Uncharacterized protein</fullName>
    </submittedName>
</protein>
<dbReference type="Proteomes" id="UP000009328">
    <property type="component" value="Unassembled WGS sequence"/>
</dbReference>